<evidence type="ECO:0000313" key="2">
    <source>
        <dbReference type="EMBL" id="CAL4922438.1"/>
    </source>
</evidence>
<evidence type="ECO:0000259" key="1">
    <source>
        <dbReference type="PROSITE" id="PS50003"/>
    </source>
</evidence>
<dbReference type="EMBL" id="OZ075124">
    <property type="protein sequence ID" value="CAL4922438.1"/>
    <property type="molecule type" value="Genomic_DNA"/>
</dbReference>
<dbReference type="CDD" id="cd23431">
    <property type="entry name" value="beta-trefoil_Ricin_AtEULS3-like"/>
    <property type="match status" value="2"/>
</dbReference>
<reference evidence="2 3" key="2">
    <citation type="submission" date="2024-10" db="EMBL/GenBank/DDBJ databases">
        <authorList>
            <person name="Ryan C."/>
        </authorList>
    </citation>
    <scope>NUCLEOTIDE SEQUENCE [LARGE SCALE GENOMIC DNA]</scope>
</reference>
<dbReference type="InterPro" id="IPR001849">
    <property type="entry name" value="PH_domain"/>
</dbReference>
<keyword evidence="3" id="KW-1185">Reference proteome</keyword>
<dbReference type="PROSITE" id="PS50003">
    <property type="entry name" value="PH_DOMAIN"/>
    <property type="match status" value="1"/>
</dbReference>
<dbReference type="Gene3D" id="2.80.10.50">
    <property type="match status" value="1"/>
</dbReference>
<evidence type="ECO:0000313" key="3">
    <source>
        <dbReference type="Proteomes" id="UP001497457"/>
    </source>
</evidence>
<protein>
    <recommendedName>
        <fullName evidence="1">PH domain-containing protein</fullName>
    </recommendedName>
</protein>
<organism evidence="2 3">
    <name type="scientific">Urochloa decumbens</name>
    <dbReference type="NCBI Taxonomy" id="240449"/>
    <lineage>
        <taxon>Eukaryota</taxon>
        <taxon>Viridiplantae</taxon>
        <taxon>Streptophyta</taxon>
        <taxon>Embryophyta</taxon>
        <taxon>Tracheophyta</taxon>
        <taxon>Spermatophyta</taxon>
        <taxon>Magnoliopsida</taxon>
        <taxon>Liliopsida</taxon>
        <taxon>Poales</taxon>
        <taxon>Poaceae</taxon>
        <taxon>PACMAD clade</taxon>
        <taxon>Panicoideae</taxon>
        <taxon>Panicodae</taxon>
        <taxon>Paniceae</taxon>
        <taxon>Melinidinae</taxon>
        <taxon>Urochloa</taxon>
    </lineage>
</organism>
<dbReference type="Proteomes" id="UP001497457">
    <property type="component" value="Chromosome 14rd"/>
</dbReference>
<dbReference type="PANTHER" id="PTHR31257">
    <property type="entry name" value="RICIN B-LIKE LECTIN EULS3"/>
    <property type="match status" value="1"/>
</dbReference>
<dbReference type="AlphaFoldDB" id="A0ABC8XE88"/>
<reference evidence="3" key="1">
    <citation type="submission" date="2024-06" db="EMBL/GenBank/DDBJ databases">
        <authorList>
            <person name="Ryan C."/>
        </authorList>
    </citation>
    <scope>NUCLEOTIDE SEQUENCE [LARGE SCALE GENOMIC DNA]</scope>
</reference>
<accession>A0ABC8XE88</accession>
<sequence>MASTFRIHCRASDDLSLAIIGGETVLTRADANDDRQMWLKDMKYGAELTDEAGSPAFALVNKATGEALKHSFGHSCPVRTIKFYPAGYVDESILWAESNKEHLGGGFRRVHMINNMDFIFDAEQAIPDYGGARDGTRLILFRWNKGWNQQWRIAPHSAPAPGAGLPLAEHARPVRILCQSGQGLSLTVRDGDAVLATADSEDERQCWVQSFRNAGHVTDGEGRRAFALVNWATGEALGHCGDDEPVYLQGNKPDSVDVALLWTQSDDLGEEYHSIRTVGDVGLVLDAASGVPEAGGARDGTAIIVFPWNGGCNQKWKMLPFH</sequence>
<dbReference type="InterPro" id="IPR040249">
    <property type="entry name" value="Ricin_B-like_lectin_EULS3-like"/>
</dbReference>
<gene>
    <name evidence="2" type="ORF">URODEC1_LOCUS21707</name>
</gene>
<feature type="domain" description="PH" evidence="1">
    <location>
        <begin position="1"/>
        <end position="47"/>
    </location>
</feature>
<proteinExistence type="predicted"/>
<dbReference type="InterPro" id="IPR035992">
    <property type="entry name" value="Ricin_B-like_lectins"/>
</dbReference>
<dbReference type="SUPFAM" id="SSF50370">
    <property type="entry name" value="Ricin B-like lectins"/>
    <property type="match status" value="2"/>
</dbReference>
<name>A0ABC8XE88_9POAL</name>
<dbReference type="PANTHER" id="PTHR31257:SF13">
    <property type="entry name" value="OS03G0325900 PROTEIN"/>
    <property type="match status" value="1"/>
</dbReference>